<evidence type="ECO:0000313" key="2">
    <source>
        <dbReference type="EMBL" id="KAK7512340.1"/>
    </source>
</evidence>
<comment type="caution">
    <text evidence="2">The sequence shown here is derived from an EMBL/GenBank/DDBJ whole genome shotgun (WGS) entry which is preliminary data.</text>
</comment>
<sequence length="181" mass="19127">MKFTYFVPALLATAIATPIVEKRDATEAITAINKISTQLDTFNQTLTKFATGQSSGLGGALDLQSGSGDVETVLQEATTTVQNAQPFNEQDSAQVAQAILAFQPKIFATIDGITAVKPQLEASIGSLTSVVKTSIQEQQTAAQGLADAVSEKLTGEFKAQAPVINKQIQDRFNSAIQAYST</sequence>
<organism evidence="2 3">
    <name type="scientific">Phyllosticta citriasiana</name>
    <dbReference type="NCBI Taxonomy" id="595635"/>
    <lineage>
        <taxon>Eukaryota</taxon>
        <taxon>Fungi</taxon>
        <taxon>Dikarya</taxon>
        <taxon>Ascomycota</taxon>
        <taxon>Pezizomycotina</taxon>
        <taxon>Dothideomycetes</taxon>
        <taxon>Dothideomycetes incertae sedis</taxon>
        <taxon>Botryosphaeriales</taxon>
        <taxon>Phyllostictaceae</taxon>
        <taxon>Phyllosticta</taxon>
    </lineage>
</organism>
<feature type="signal peptide" evidence="1">
    <location>
        <begin position="1"/>
        <end position="16"/>
    </location>
</feature>
<dbReference type="Pfam" id="PF12296">
    <property type="entry name" value="HsbA"/>
    <property type="match status" value="1"/>
</dbReference>
<dbReference type="PANTHER" id="PTHR38123:SF4">
    <property type="entry name" value="CELL WALL GALACTOMANNOPROTEIN, PUTATIVE (AFU_ORTHOLOGUE AFUA_4G00870)-RELATED"/>
    <property type="match status" value="1"/>
</dbReference>
<gene>
    <name evidence="2" type="ORF">IWZ03DRAFT_417709</name>
</gene>
<accession>A0ABR1KDM2</accession>
<dbReference type="PANTHER" id="PTHR38123">
    <property type="entry name" value="CELL WALL SERINE-THREONINE-RICH GALACTOMANNOPROTEIN MP1 (AFU_ORTHOLOGUE AFUA_4G03240)"/>
    <property type="match status" value="1"/>
</dbReference>
<evidence type="ECO:0000256" key="1">
    <source>
        <dbReference type="SAM" id="SignalP"/>
    </source>
</evidence>
<keyword evidence="1" id="KW-0732">Signal</keyword>
<protein>
    <submittedName>
        <fullName evidence="2">Antigenic cell wall galactomannoprotein</fullName>
    </submittedName>
</protein>
<dbReference type="EMBL" id="JBBPHU010000011">
    <property type="protein sequence ID" value="KAK7512340.1"/>
    <property type="molecule type" value="Genomic_DNA"/>
</dbReference>
<keyword evidence="3" id="KW-1185">Reference proteome</keyword>
<evidence type="ECO:0000313" key="3">
    <source>
        <dbReference type="Proteomes" id="UP001363622"/>
    </source>
</evidence>
<name>A0ABR1KDM2_9PEZI</name>
<proteinExistence type="predicted"/>
<dbReference type="InterPro" id="IPR021054">
    <property type="entry name" value="Cell_wall_mannoprotein_1"/>
</dbReference>
<dbReference type="Gene3D" id="1.20.1280.140">
    <property type="match status" value="1"/>
</dbReference>
<dbReference type="Proteomes" id="UP001363622">
    <property type="component" value="Unassembled WGS sequence"/>
</dbReference>
<reference evidence="2 3" key="1">
    <citation type="submission" date="2024-04" db="EMBL/GenBank/DDBJ databases">
        <title>Phyllosticta paracitricarpa is synonymous to the EU quarantine fungus P. citricarpa based on phylogenomic analyses.</title>
        <authorList>
            <consortium name="Lawrence Berkeley National Laboratory"/>
            <person name="Van Ingen-Buijs V.A."/>
            <person name="Van Westerhoven A.C."/>
            <person name="Haridas S."/>
            <person name="Skiadas P."/>
            <person name="Martin F."/>
            <person name="Groenewald J.Z."/>
            <person name="Crous P.W."/>
            <person name="Seidl M.F."/>
        </authorList>
    </citation>
    <scope>NUCLEOTIDE SEQUENCE [LARGE SCALE GENOMIC DNA]</scope>
    <source>
        <strain evidence="2 3">CBS 123371</strain>
    </source>
</reference>
<feature type="chain" id="PRO_5046773148" evidence="1">
    <location>
        <begin position="17"/>
        <end position="181"/>
    </location>
</feature>